<feature type="domain" description="HTH luxR-type" evidence="4">
    <location>
        <begin position="152"/>
        <end position="217"/>
    </location>
</feature>
<dbReference type="SMART" id="SM00421">
    <property type="entry name" value="HTH_LUXR"/>
    <property type="match status" value="1"/>
</dbReference>
<dbReference type="InterPro" id="IPR058245">
    <property type="entry name" value="NreC/VraR/RcsB-like_REC"/>
</dbReference>
<dbReference type="InterPro" id="IPR016032">
    <property type="entry name" value="Sig_transdc_resp-reg_C-effctor"/>
</dbReference>
<dbReference type="GO" id="GO:0000160">
    <property type="term" value="P:phosphorelay signal transduction system"/>
    <property type="evidence" value="ECO:0007669"/>
    <property type="project" value="InterPro"/>
</dbReference>
<dbReference type="PROSITE" id="PS50043">
    <property type="entry name" value="HTH_LUXR_2"/>
    <property type="match status" value="1"/>
</dbReference>
<accession>A0A9Y2IQC2</accession>
<evidence type="ECO:0000313" key="6">
    <source>
        <dbReference type="EMBL" id="WIX82818.1"/>
    </source>
</evidence>
<dbReference type="CDD" id="cd17535">
    <property type="entry name" value="REC_NarL-like"/>
    <property type="match status" value="1"/>
</dbReference>
<evidence type="ECO:0000256" key="2">
    <source>
        <dbReference type="ARBA" id="ARBA00023125"/>
    </source>
</evidence>
<sequence>MSTVPAEAIRLMLVDDHAVVRAGLRSYLSEVPGLEVVAEAANGSAALDLLAELAGEGQAPDVILMDLVMPGIDGIQTSLRISQRHPSVKVLIMTSYSEREQVKGSLEAGVSGYLLKDADSDEVVSAVHAALRGELYLDAAVTRGLTEPAEQTSRSLDVLTSREREVLSLIASGQSNRQIATRLGITERTARTHVSNLLGKLAVTSRTQAALLAVRAGLATENSGPVA</sequence>
<dbReference type="PROSITE" id="PS50110">
    <property type="entry name" value="RESPONSE_REGULATORY"/>
    <property type="match status" value="1"/>
</dbReference>
<evidence type="ECO:0000313" key="7">
    <source>
        <dbReference type="Proteomes" id="UP001236014"/>
    </source>
</evidence>
<keyword evidence="2" id="KW-0238">DNA-binding</keyword>
<dbReference type="InterPro" id="IPR011006">
    <property type="entry name" value="CheY-like_superfamily"/>
</dbReference>
<dbReference type="KEGG" id="acab:QRX50_19570"/>
<dbReference type="InterPro" id="IPR000792">
    <property type="entry name" value="Tscrpt_reg_LuxR_C"/>
</dbReference>
<dbReference type="Gene3D" id="3.40.50.2300">
    <property type="match status" value="1"/>
</dbReference>
<keyword evidence="1 3" id="KW-0597">Phosphoprotein</keyword>
<dbReference type="Proteomes" id="UP001236014">
    <property type="component" value="Chromosome"/>
</dbReference>
<feature type="modified residue" description="4-aspartylphosphate" evidence="3">
    <location>
        <position position="66"/>
    </location>
</feature>
<feature type="domain" description="Response regulatory" evidence="5">
    <location>
        <begin position="10"/>
        <end position="131"/>
    </location>
</feature>
<dbReference type="GO" id="GO:0003677">
    <property type="term" value="F:DNA binding"/>
    <property type="evidence" value="ECO:0007669"/>
    <property type="project" value="UniProtKB-KW"/>
</dbReference>
<dbReference type="SMART" id="SM00448">
    <property type="entry name" value="REC"/>
    <property type="match status" value="1"/>
</dbReference>
<dbReference type="SUPFAM" id="SSF46894">
    <property type="entry name" value="C-terminal effector domain of the bipartite response regulators"/>
    <property type="match status" value="1"/>
</dbReference>
<dbReference type="CDD" id="cd06170">
    <property type="entry name" value="LuxR_C_like"/>
    <property type="match status" value="1"/>
</dbReference>
<reference evidence="6 7" key="1">
    <citation type="submission" date="2023-06" db="EMBL/GenBank/DDBJ databases">
        <authorList>
            <person name="Oyuntsetseg B."/>
            <person name="Kim S.B."/>
        </authorList>
    </citation>
    <scope>NUCLEOTIDE SEQUENCE [LARGE SCALE GENOMIC DNA]</scope>
    <source>
        <strain evidence="6 7">2-15</strain>
    </source>
</reference>
<dbReference type="Pfam" id="PF00072">
    <property type="entry name" value="Response_reg"/>
    <property type="match status" value="1"/>
</dbReference>
<organism evidence="6 7">
    <name type="scientific">Amycolatopsis carbonis</name>
    <dbReference type="NCBI Taxonomy" id="715471"/>
    <lineage>
        <taxon>Bacteria</taxon>
        <taxon>Bacillati</taxon>
        <taxon>Actinomycetota</taxon>
        <taxon>Actinomycetes</taxon>
        <taxon>Pseudonocardiales</taxon>
        <taxon>Pseudonocardiaceae</taxon>
        <taxon>Amycolatopsis</taxon>
    </lineage>
</organism>
<gene>
    <name evidence="6" type="ORF">QRX50_19570</name>
</gene>
<dbReference type="InterPro" id="IPR001789">
    <property type="entry name" value="Sig_transdc_resp-reg_receiver"/>
</dbReference>
<dbReference type="SUPFAM" id="SSF52172">
    <property type="entry name" value="CheY-like"/>
    <property type="match status" value="1"/>
</dbReference>
<dbReference type="AlphaFoldDB" id="A0A9Y2IQC2"/>
<dbReference type="PANTHER" id="PTHR43214">
    <property type="entry name" value="TWO-COMPONENT RESPONSE REGULATOR"/>
    <property type="match status" value="1"/>
</dbReference>
<evidence type="ECO:0000259" key="5">
    <source>
        <dbReference type="PROSITE" id="PS50110"/>
    </source>
</evidence>
<dbReference type="PANTHER" id="PTHR43214:SF43">
    <property type="entry name" value="TWO-COMPONENT RESPONSE REGULATOR"/>
    <property type="match status" value="1"/>
</dbReference>
<proteinExistence type="predicted"/>
<protein>
    <submittedName>
        <fullName evidence="6">Response regulator transcription factor</fullName>
    </submittedName>
</protein>
<evidence type="ECO:0000259" key="4">
    <source>
        <dbReference type="PROSITE" id="PS50043"/>
    </source>
</evidence>
<evidence type="ECO:0000256" key="1">
    <source>
        <dbReference type="ARBA" id="ARBA00022553"/>
    </source>
</evidence>
<name>A0A9Y2IQC2_9PSEU</name>
<evidence type="ECO:0000256" key="3">
    <source>
        <dbReference type="PROSITE-ProRule" id="PRU00169"/>
    </source>
</evidence>
<dbReference type="PRINTS" id="PR00038">
    <property type="entry name" value="HTHLUXR"/>
</dbReference>
<keyword evidence="7" id="KW-1185">Reference proteome</keyword>
<dbReference type="GO" id="GO:0006355">
    <property type="term" value="P:regulation of DNA-templated transcription"/>
    <property type="evidence" value="ECO:0007669"/>
    <property type="project" value="InterPro"/>
</dbReference>
<dbReference type="EMBL" id="CP127294">
    <property type="protein sequence ID" value="WIX82818.1"/>
    <property type="molecule type" value="Genomic_DNA"/>
</dbReference>
<dbReference type="Pfam" id="PF00196">
    <property type="entry name" value="GerE"/>
    <property type="match status" value="1"/>
</dbReference>
<dbReference type="InterPro" id="IPR039420">
    <property type="entry name" value="WalR-like"/>
</dbReference>